<dbReference type="KEGG" id="mnt:21404466"/>
<dbReference type="Proteomes" id="UP000030645">
    <property type="component" value="Unassembled WGS sequence"/>
</dbReference>
<reference evidence="3" key="1">
    <citation type="submission" date="2013-01" db="EMBL/GenBank/DDBJ databases">
        <title>Draft Genome Sequence of a Mulberry Tree, Morus notabilis C.K. Schneid.</title>
        <authorList>
            <person name="He N."/>
            <person name="Zhao S."/>
        </authorList>
    </citation>
    <scope>NUCLEOTIDE SEQUENCE</scope>
</reference>
<sequence>MCFVVKDSEALRHWIYKRERIEEADFPACCSYGPISWENPSKWQGVILGPPGSPYEDGVFFLSIDLPDEYPSKPPTIKFKTKVFHPNIDEDGTIYVDILEEDQWNPIQTIETLLLSICSLLADPDPVDPFYFNRSCYLYQNDWEEYNKTAKEWTRKYAMGQFDDDLYKVVTT</sequence>
<dbReference type="InterPro" id="IPR016135">
    <property type="entry name" value="UBQ-conjugating_enzyme/RWD"/>
</dbReference>
<dbReference type="OrthoDB" id="9978460at2759"/>
<dbReference type="PANTHER" id="PTHR24068">
    <property type="entry name" value="UBIQUITIN-CONJUGATING ENZYME E2"/>
    <property type="match status" value="1"/>
</dbReference>
<dbReference type="SUPFAM" id="SSF54495">
    <property type="entry name" value="UBC-like"/>
    <property type="match status" value="1"/>
</dbReference>
<dbReference type="InterPro" id="IPR000608">
    <property type="entry name" value="UBC"/>
</dbReference>
<dbReference type="PROSITE" id="PS50127">
    <property type="entry name" value="UBC_2"/>
    <property type="match status" value="1"/>
</dbReference>
<evidence type="ECO:0000313" key="3">
    <source>
        <dbReference type="Proteomes" id="UP000030645"/>
    </source>
</evidence>
<dbReference type="SMART" id="SM00212">
    <property type="entry name" value="UBCc"/>
    <property type="match status" value="1"/>
</dbReference>
<dbReference type="STRING" id="981085.W9S5Y1"/>
<keyword evidence="3" id="KW-1185">Reference proteome</keyword>
<dbReference type="AlphaFoldDB" id="W9S5Y1"/>
<proteinExistence type="predicted"/>
<evidence type="ECO:0000313" key="2">
    <source>
        <dbReference type="EMBL" id="EXC16959.1"/>
    </source>
</evidence>
<evidence type="ECO:0000259" key="1">
    <source>
        <dbReference type="PROSITE" id="PS50127"/>
    </source>
</evidence>
<dbReference type="Pfam" id="PF00179">
    <property type="entry name" value="UQ_con"/>
    <property type="match status" value="1"/>
</dbReference>
<name>W9S5Y1_9ROSA</name>
<feature type="domain" description="UBC core" evidence="1">
    <location>
        <begin position="9"/>
        <end position="159"/>
    </location>
</feature>
<dbReference type="eggNOG" id="KOG0417">
    <property type="taxonomic scope" value="Eukaryota"/>
</dbReference>
<dbReference type="Gene3D" id="3.10.110.10">
    <property type="entry name" value="Ubiquitin Conjugating Enzyme"/>
    <property type="match status" value="1"/>
</dbReference>
<dbReference type="EMBL" id="KE345804">
    <property type="protein sequence ID" value="EXC16959.1"/>
    <property type="molecule type" value="Genomic_DNA"/>
</dbReference>
<accession>W9S5Y1</accession>
<gene>
    <name evidence="2" type="ORF">L484_021614</name>
</gene>
<protein>
    <submittedName>
        <fullName evidence="2">Ubiquitin-conjugating enzyme E2 11</fullName>
    </submittedName>
</protein>
<organism evidence="2 3">
    <name type="scientific">Morus notabilis</name>
    <dbReference type="NCBI Taxonomy" id="981085"/>
    <lineage>
        <taxon>Eukaryota</taxon>
        <taxon>Viridiplantae</taxon>
        <taxon>Streptophyta</taxon>
        <taxon>Embryophyta</taxon>
        <taxon>Tracheophyta</taxon>
        <taxon>Spermatophyta</taxon>
        <taxon>Magnoliopsida</taxon>
        <taxon>eudicotyledons</taxon>
        <taxon>Gunneridae</taxon>
        <taxon>Pentapetalae</taxon>
        <taxon>rosids</taxon>
        <taxon>fabids</taxon>
        <taxon>Rosales</taxon>
        <taxon>Moraceae</taxon>
        <taxon>Moreae</taxon>
        <taxon>Morus</taxon>
    </lineage>
</organism>